<comment type="caution">
    <text evidence="1">The sequence shown here is derived from an EMBL/GenBank/DDBJ whole genome shotgun (WGS) entry which is preliminary data.</text>
</comment>
<reference evidence="1 2" key="1">
    <citation type="journal article" date="2019" name="Philos. Trans. R. Soc. Lond., B, Biol. Sci.">
        <title>Ant behaviour and brain gene expression of defending hosts depend on the ecological success of the intruding social parasite.</title>
        <authorList>
            <person name="Kaur R."/>
            <person name="Stoldt M."/>
            <person name="Jongepier E."/>
            <person name="Feldmeyer B."/>
            <person name="Menzel F."/>
            <person name="Bornberg-Bauer E."/>
            <person name="Foitzik S."/>
        </authorList>
    </citation>
    <scope>NUCLEOTIDE SEQUENCE [LARGE SCALE GENOMIC DNA]</scope>
    <source>
        <tissue evidence="1">Whole body</tissue>
    </source>
</reference>
<dbReference type="Proteomes" id="UP000310200">
    <property type="component" value="Unassembled WGS sequence"/>
</dbReference>
<evidence type="ECO:0000313" key="2">
    <source>
        <dbReference type="Proteomes" id="UP000310200"/>
    </source>
</evidence>
<name>A0A4S2KIS9_9HYME</name>
<gene>
    <name evidence="1" type="ORF">DBV15_09763</name>
</gene>
<protein>
    <submittedName>
        <fullName evidence="1">Uncharacterized protein</fullName>
    </submittedName>
</protein>
<organism evidence="1 2">
    <name type="scientific">Temnothorax longispinosus</name>
    <dbReference type="NCBI Taxonomy" id="300112"/>
    <lineage>
        <taxon>Eukaryota</taxon>
        <taxon>Metazoa</taxon>
        <taxon>Ecdysozoa</taxon>
        <taxon>Arthropoda</taxon>
        <taxon>Hexapoda</taxon>
        <taxon>Insecta</taxon>
        <taxon>Pterygota</taxon>
        <taxon>Neoptera</taxon>
        <taxon>Endopterygota</taxon>
        <taxon>Hymenoptera</taxon>
        <taxon>Apocrita</taxon>
        <taxon>Aculeata</taxon>
        <taxon>Formicoidea</taxon>
        <taxon>Formicidae</taxon>
        <taxon>Myrmicinae</taxon>
        <taxon>Temnothorax</taxon>
    </lineage>
</organism>
<dbReference type="AlphaFoldDB" id="A0A4S2KIS9"/>
<dbReference type="EMBL" id="QBLH01002144">
    <property type="protein sequence ID" value="TGZ49422.1"/>
    <property type="molecule type" value="Genomic_DNA"/>
</dbReference>
<keyword evidence="2" id="KW-1185">Reference proteome</keyword>
<sequence length="78" mass="8626">MRKKCSETVKIGDKDRDCRGESNAIERSVRFAGACATDSGIGHEVAASQRQVYVYLIERVSQPPKKEKEGGREKRGGN</sequence>
<proteinExistence type="predicted"/>
<evidence type="ECO:0000313" key="1">
    <source>
        <dbReference type="EMBL" id="TGZ49422.1"/>
    </source>
</evidence>
<accession>A0A4S2KIS9</accession>